<keyword evidence="2" id="KW-1185">Reference proteome</keyword>
<protein>
    <recommendedName>
        <fullName evidence="3">MinD-like ATPase involved in chromosome partitioning or flagellar assembly</fullName>
    </recommendedName>
</protein>
<comment type="caution">
    <text evidence="1">The sequence shown here is derived from an EMBL/GenBank/DDBJ whole genome shotgun (WGS) entry which is preliminary data.</text>
</comment>
<proteinExistence type="predicted"/>
<reference evidence="1 2" key="1">
    <citation type="submission" date="2022-06" db="EMBL/GenBank/DDBJ databases">
        <title>Sequencing the genomes of 1000 actinobacteria strains.</title>
        <authorList>
            <person name="Klenk H.-P."/>
        </authorList>
    </citation>
    <scope>NUCLEOTIDE SEQUENCE [LARGE SCALE GENOMIC DNA]</scope>
    <source>
        <strain evidence="1 2">DSM 41656</strain>
    </source>
</reference>
<evidence type="ECO:0000313" key="1">
    <source>
        <dbReference type="EMBL" id="MCP2313956.1"/>
    </source>
</evidence>
<name>A0ABT1J930_9ACTN</name>
<dbReference type="InterPro" id="IPR027417">
    <property type="entry name" value="P-loop_NTPase"/>
</dbReference>
<gene>
    <name evidence="1" type="ORF">FHR36_007155</name>
</gene>
<dbReference type="EMBL" id="JAMZDX010000008">
    <property type="protein sequence ID" value="MCP2313956.1"/>
    <property type="molecule type" value="Genomic_DNA"/>
</dbReference>
<sequence length="270" mass="27317">MALILVGSAKGAPGASTTALALASVWMRNSLLVEADENGGDLVFRHADSNGAPLNPDKGMLSLAVAARRGLSVPALWEHTQQLNGGLDVLVGLAGPEQAAPWTGLWLNLGRALAAMGDTDAIVDIGRIGPRSSGADLLNSASLVLLVARTHAEDLAAVRDRADTIARRLGAGGAPVGILLVAPKSEHARAAAGLGQLLLGAGIPAEVLGCIEEDPDGAAQLAGRKGGKVAKSKLLRSTRLIVTNIGGRYGLGWNNAAQHASTAGRATAAV</sequence>
<dbReference type="RefSeq" id="WP_253804267.1">
    <property type="nucleotide sequence ID" value="NZ_BAAAUB010000040.1"/>
</dbReference>
<dbReference type="Proteomes" id="UP001206483">
    <property type="component" value="Unassembled WGS sequence"/>
</dbReference>
<dbReference type="Gene3D" id="3.40.50.300">
    <property type="entry name" value="P-loop containing nucleotide triphosphate hydrolases"/>
    <property type="match status" value="1"/>
</dbReference>
<accession>A0ABT1J930</accession>
<organism evidence="1 2">
    <name type="scientific">Kitasatospora paracochleata</name>
    <dbReference type="NCBI Taxonomy" id="58354"/>
    <lineage>
        <taxon>Bacteria</taxon>
        <taxon>Bacillati</taxon>
        <taxon>Actinomycetota</taxon>
        <taxon>Actinomycetes</taxon>
        <taxon>Kitasatosporales</taxon>
        <taxon>Streptomycetaceae</taxon>
        <taxon>Kitasatospora</taxon>
    </lineage>
</organism>
<evidence type="ECO:0008006" key="3">
    <source>
        <dbReference type="Google" id="ProtNLM"/>
    </source>
</evidence>
<evidence type="ECO:0000313" key="2">
    <source>
        <dbReference type="Proteomes" id="UP001206483"/>
    </source>
</evidence>